<reference evidence="1 2" key="2">
    <citation type="journal article" date="2022" name="Mol. Ecol. Resour.">
        <title>The genomes of chicory, endive, great burdock and yacon provide insights into Asteraceae paleo-polyploidization history and plant inulin production.</title>
        <authorList>
            <person name="Fan W."/>
            <person name="Wang S."/>
            <person name="Wang H."/>
            <person name="Wang A."/>
            <person name="Jiang F."/>
            <person name="Liu H."/>
            <person name="Zhao H."/>
            <person name="Xu D."/>
            <person name="Zhang Y."/>
        </authorList>
    </citation>
    <scope>NUCLEOTIDE SEQUENCE [LARGE SCALE GENOMIC DNA]</scope>
    <source>
        <strain evidence="2">cv. Punajuju</strain>
        <tissue evidence="1">Leaves</tissue>
    </source>
</reference>
<comment type="caution">
    <text evidence="1">The sequence shown here is derived from an EMBL/GenBank/DDBJ whole genome shotgun (WGS) entry which is preliminary data.</text>
</comment>
<organism evidence="1 2">
    <name type="scientific">Cichorium intybus</name>
    <name type="common">Chicory</name>
    <dbReference type="NCBI Taxonomy" id="13427"/>
    <lineage>
        <taxon>Eukaryota</taxon>
        <taxon>Viridiplantae</taxon>
        <taxon>Streptophyta</taxon>
        <taxon>Embryophyta</taxon>
        <taxon>Tracheophyta</taxon>
        <taxon>Spermatophyta</taxon>
        <taxon>Magnoliopsida</taxon>
        <taxon>eudicotyledons</taxon>
        <taxon>Gunneridae</taxon>
        <taxon>Pentapetalae</taxon>
        <taxon>asterids</taxon>
        <taxon>campanulids</taxon>
        <taxon>Asterales</taxon>
        <taxon>Asteraceae</taxon>
        <taxon>Cichorioideae</taxon>
        <taxon>Cichorieae</taxon>
        <taxon>Cichoriinae</taxon>
        <taxon>Cichorium</taxon>
    </lineage>
</organism>
<reference evidence="2" key="1">
    <citation type="journal article" date="2022" name="Mol. Ecol. Resour.">
        <title>The genomes of chicory, endive, great burdock and yacon provide insights into Asteraceae palaeo-polyploidization history and plant inulin production.</title>
        <authorList>
            <person name="Fan W."/>
            <person name="Wang S."/>
            <person name="Wang H."/>
            <person name="Wang A."/>
            <person name="Jiang F."/>
            <person name="Liu H."/>
            <person name="Zhao H."/>
            <person name="Xu D."/>
            <person name="Zhang Y."/>
        </authorList>
    </citation>
    <scope>NUCLEOTIDE SEQUENCE [LARGE SCALE GENOMIC DNA]</scope>
    <source>
        <strain evidence="2">cv. Punajuju</strain>
    </source>
</reference>
<protein>
    <submittedName>
        <fullName evidence="1">Uncharacterized protein</fullName>
    </submittedName>
</protein>
<dbReference type="EMBL" id="CM042015">
    <property type="protein sequence ID" value="KAI3708402.1"/>
    <property type="molecule type" value="Genomic_DNA"/>
</dbReference>
<keyword evidence="2" id="KW-1185">Reference proteome</keyword>
<gene>
    <name evidence="1" type="ORF">L2E82_37571</name>
</gene>
<proteinExistence type="predicted"/>
<accession>A0ACB9AEV9</accession>
<dbReference type="Proteomes" id="UP001055811">
    <property type="component" value="Linkage Group LG07"/>
</dbReference>
<evidence type="ECO:0000313" key="1">
    <source>
        <dbReference type="EMBL" id="KAI3708402.1"/>
    </source>
</evidence>
<name>A0ACB9AEV9_CICIN</name>
<sequence length="93" mass="10359">MVYTMKNPPKHFRDLVIRHFCDRAVTILTTCRGYINGVGVGCCEKGSRGFGKNVGEFMGTLVGAFKEIGVENVDEFVPKTRNLAQKIRAFFGI</sequence>
<evidence type="ECO:0000313" key="2">
    <source>
        <dbReference type="Proteomes" id="UP001055811"/>
    </source>
</evidence>